<feature type="region of interest" description="Disordered" evidence="1">
    <location>
        <begin position="282"/>
        <end position="312"/>
    </location>
</feature>
<dbReference type="AlphaFoldDB" id="A0A4S4L9D0"/>
<evidence type="ECO:0000256" key="1">
    <source>
        <dbReference type="SAM" id="MobiDB-lite"/>
    </source>
</evidence>
<proteinExistence type="predicted"/>
<feature type="compositionally biased region" description="Polar residues" evidence="1">
    <location>
        <begin position="64"/>
        <end position="77"/>
    </location>
</feature>
<name>A0A4S4L9D0_9AGAM</name>
<comment type="caution">
    <text evidence="2">The sequence shown here is derived from an EMBL/GenBank/DDBJ whole genome shotgun (WGS) entry which is preliminary data.</text>
</comment>
<feature type="compositionally biased region" description="Polar residues" evidence="1">
    <location>
        <begin position="1"/>
        <end position="17"/>
    </location>
</feature>
<feature type="region of interest" description="Disordered" evidence="1">
    <location>
        <begin position="230"/>
        <end position="256"/>
    </location>
</feature>
<feature type="compositionally biased region" description="Low complexity" evidence="1">
    <location>
        <begin position="37"/>
        <end position="48"/>
    </location>
</feature>
<dbReference type="OrthoDB" id="1602884at2759"/>
<gene>
    <name evidence="2" type="ORF">EW146_g9306</name>
</gene>
<keyword evidence="3" id="KW-1185">Reference proteome</keyword>
<protein>
    <submittedName>
        <fullName evidence="2">Uncharacterized protein</fullName>
    </submittedName>
</protein>
<evidence type="ECO:0000313" key="3">
    <source>
        <dbReference type="Proteomes" id="UP000310158"/>
    </source>
</evidence>
<dbReference type="EMBL" id="SGPL01000774">
    <property type="protein sequence ID" value="THH07488.1"/>
    <property type="molecule type" value="Genomic_DNA"/>
</dbReference>
<organism evidence="2 3">
    <name type="scientific">Bondarzewia mesenterica</name>
    <dbReference type="NCBI Taxonomy" id="1095465"/>
    <lineage>
        <taxon>Eukaryota</taxon>
        <taxon>Fungi</taxon>
        <taxon>Dikarya</taxon>
        <taxon>Basidiomycota</taxon>
        <taxon>Agaricomycotina</taxon>
        <taxon>Agaricomycetes</taxon>
        <taxon>Russulales</taxon>
        <taxon>Bondarzewiaceae</taxon>
        <taxon>Bondarzewia</taxon>
    </lineage>
</organism>
<accession>A0A4S4L9D0</accession>
<sequence length="355" mass="38644">MNENLNNEPEKTSNTTVAPPPQSKPHSRVSATRSKPAVAQDAVVSASAPTGRAGDKPPPRARTVSMTARPTAATTSPIHASHQSYEVSCRCHFSACKHAYEDTVTDIAHNVCRRLWFGLLVAAAEAFEERDDLRLGKTFADGIRCFAHFHQALWIAYSTGPFPSYECAFSSEEGLRPECEELDCADAVTRFADALTYEGSYRAAAGDDRKKKMAMLGIGTLEVERWIQAGKGKGKERGQDNRKRVGFVDSDDEGELSASKVEAMDDNDFEEELSAEEQRLKQSLSMQITPRRPAGSVVPSPPGHSVLSGSPGAATGAQGLLHSLIKDAMVHFRQETKAEMVGLHVDLLGMGRSWR</sequence>
<reference evidence="2 3" key="1">
    <citation type="submission" date="2019-02" db="EMBL/GenBank/DDBJ databases">
        <title>Genome sequencing of the rare red list fungi Bondarzewia mesenterica.</title>
        <authorList>
            <person name="Buettner E."/>
            <person name="Kellner H."/>
        </authorList>
    </citation>
    <scope>NUCLEOTIDE SEQUENCE [LARGE SCALE GENOMIC DNA]</scope>
    <source>
        <strain evidence="2 3">DSM 108281</strain>
    </source>
</reference>
<feature type="region of interest" description="Disordered" evidence="1">
    <location>
        <begin position="1"/>
        <end position="77"/>
    </location>
</feature>
<feature type="compositionally biased region" description="Basic and acidic residues" evidence="1">
    <location>
        <begin position="233"/>
        <end position="243"/>
    </location>
</feature>
<dbReference type="Proteomes" id="UP000310158">
    <property type="component" value="Unassembled WGS sequence"/>
</dbReference>
<evidence type="ECO:0000313" key="2">
    <source>
        <dbReference type="EMBL" id="THH07488.1"/>
    </source>
</evidence>